<protein>
    <recommendedName>
        <fullName evidence="4">Coiled-coil domain-containing protein 12</fullName>
    </recommendedName>
</protein>
<evidence type="ECO:0008006" key="4">
    <source>
        <dbReference type="Google" id="ProtNLM"/>
    </source>
</evidence>
<dbReference type="OrthoDB" id="10261348at2759"/>
<sequence>MTTVEEKEEPIAEASPAKQAKLAEAESSVGSLRSEAIRRKERLIELRKMAQNKGLSTTSVALDTEGELPKPIFRNYKPVSDELKPGQLPEGSIVNFTNHHFATSFSNPVKVGTDFHRTQLNTWGSEARSTDHRQQVLCVFTTNRPAFSPISPDKKPAAVDVHVAEQLEAAKAQSVVDEVNLFNLAPRKPDWDLKRGVEKKLRKLERRTQRVIAELIRE</sequence>
<keyword evidence="3" id="KW-1185">Reference proteome</keyword>
<feature type="region of interest" description="Disordered" evidence="1">
    <location>
        <begin position="1"/>
        <end position="34"/>
    </location>
</feature>
<dbReference type="STRING" id="53468.A0A0R3UEP5"/>
<dbReference type="EMBL" id="UXSR01005197">
    <property type="protein sequence ID" value="VDD79497.1"/>
    <property type="molecule type" value="Genomic_DNA"/>
</dbReference>
<dbReference type="GO" id="GO:0071014">
    <property type="term" value="C:post-mRNA release spliceosomal complex"/>
    <property type="evidence" value="ECO:0007669"/>
    <property type="project" value="TreeGrafter"/>
</dbReference>
<dbReference type="InterPro" id="IPR013169">
    <property type="entry name" value="mRNA_splic_Cwf18-like"/>
</dbReference>
<dbReference type="Proteomes" id="UP000267029">
    <property type="component" value="Unassembled WGS sequence"/>
</dbReference>
<dbReference type="PANTHER" id="PTHR31551">
    <property type="entry name" value="PRE-MRNA-SPLICING FACTOR CWF18"/>
    <property type="match status" value="1"/>
</dbReference>
<accession>A0A0R3UEP5</accession>
<reference evidence="2 3" key="1">
    <citation type="submission" date="2018-10" db="EMBL/GenBank/DDBJ databases">
        <authorList>
            <consortium name="Pathogen Informatics"/>
        </authorList>
    </citation>
    <scope>NUCLEOTIDE SEQUENCE [LARGE SCALE GENOMIC DNA]</scope>
</reference>
<dbReference type="AlphaFoldDB" id="A0A0R3UEP5"/>
<evidence type="ECO:0000313" key="3">
    <source>
        <dbReference type="Proteomes" id="UP000267029"/>
    </source>
</evidence>
<dbReference type="PANTHER" id="PTHR31551:SF1">
    <property type="entry name" value="COILED-COIL DOMAIN-CONTAINING PROTEIN 12"/>
    <property type="match status" value="1"/>
</dbReference>
<dbReference type="Pfam" id="PF08315">
    <property type="entry name" value="cwf18"/>
    <property type="match status" value="2"/>
</dbReference>
<organism evidence="2 3">
    <name type="scientific">Mesocestoides corti</name>
    <name type="common">Flatworm</name>
    <dbReference type="NCBI Taxonomy" id="53468"/>
    <lineage>
        <taxon>Eukaryota</taxon>
        <taxon>Metazoa</taxon>
        <taxon>Spiralia</taxon>
        <taxon>Lophotrochozoa</taxon>
        <taxon>Platyhelminthes</taxon>
        <taxon>Cestoda</taxon>
        <taxon>Eucestoda</taxon>
        <taxon>Cyclophyllidea</taxon>
        <taxon>Mesocestoididae</taxon>
        <taxon>Mesocestoides</taxon>
    </lineage>
</organism>
<name>A0A0R3UEP5_MESCO</name>
<gene>
    <name evidence="2" type="ORF">MCOS_LOCUS5500</name>
</gene>
<evidence type="ECO:0000256" key="1">
    <source>
        <dbReference type="SAM" id="MobiDB-lite"/>
    </source>
</evidence>
<evidence type="ECO:0000313" key="2">
    <source>
        <dbReference type="EMBL" id="VDD79497.1"/>
    </source>
</evidence>
<dbReference type="GO" id="GO:0005684">
    <property type="term" value="C:U2-type spliceosomal complex"/>
    <property type="evidence" value="ECO:0007669"/>
    <property type="project" value="TreeGrafter"/>
</dbReference>
<proteinExistence type="predicted"/>